<feature type="domain" description="Heterokaryon incompatibility" evidence="1">
    <location>
        <begin position="81"/>
        <end position="220"/>
    </location>
</feature>
<organism evidence="2 3">
    <name type="scientific">Colletotrichum karsti</name>
    <dbReference type="NCBI Taxonomy" id="1095194"/>
    <lineage>
        <taxon>Eukaryota</taxon>
        <taxon>Fungi</taxon>
        <taxon>Dikarya</taxon>
        <taxon>Ascomycota</taxon>
        <taxon>Pezizomycotina</taxon>
        <taxon>Sordariomycetes</taxon>
        <taxon>Hypocreomycetidae</taxon>
        <taxon>Glomerellales</taxon>
        <taxon>Glomerellaceae</taxon>
        <taxon>Colletotrichum</taxon>
        <taxon>Colletotrichum boninense species complex</taxon>
    </lineage>
</organism>
<evidence type="ECO:0000313" key="2">
    <source>
        <dbReference type="EMBL" id="KAF9881730.1"/>
    </source>
</evidence>
<evidence type="ECO:0000259" key="1">
    <source>
        <dbReference type="Pfam" id="PF06985"/>
    </source>
</evidence>
<keyword evidence="3" id="KW-1185">Reference proteome</keyword>
<dbReference type="Proteomes" id="UP000781932">
    <property type="component" value="Unassembled WGS sequence"/>
</dbReference>
<reference evidence="2" key="2">
    <citation type="submission" date="2020-11" db="EMBL/GenBank/DDBJ databases">
        <title>Whole genome sequencing of Colletotrichum sp.</title>
        <authorList>
            <person name="Li H."/>
        </authorList>
    </citation>
    <scope>NUCLEOTIDE SEQUENCE</scope>
    <source>
        <strain evidence="2">CkLH20</strain>
    </source>
</reference>
<dbReference type="GeneID" id="62156670"/>
<accession>A0A9P6LQ43</accession>
<dbReference type="InterPro" id="IPR010730">
    <property type="entry name" value="HET"/>
</dbReference>
<evidence type="ECO:0000313" key="3">
    <source>
        <dbReference type="Proteomes" id="UP000781932"/>
    </source>
</evidence>
<reference evidence="2" key="1">
    <citation type="submission" date="2020-03" db="EMBL/GenBank/DDBJ databases">
        <authorList>
            <person name="He L."/>
        </authorList>
    </citation>
    <scope>NUCLEOTIDE SEQUENCE</scope>
    <source>
        <strain evidence="2">CkLH20</strain>
    </source>
</reference>
<gene>
    <name evidence="2" type="ORF">CkaCkLH20_00876</name>
</gene>
<sequence>MLDIRPPIFTITLPISHQLSDYGLPLNTHPLFCTMQASDGEVYSPLPKGNYIRLLQVELVGRDDLIGSLETVHLDKCPFQYKALSYAWGASEPVTELKLRGGQSLQLNQTLSDLFGQLKTLQASWTLWIDALCINQKNDEEKSSQVQLMRRIYSAADQVIMWLGTRDEESHAAFRFMNLMRNHSWKEDWEEEKKENLEDIRYVFTLLARPWFRRTWVIQEVVLNRNVAVMCGDDSVDFRVFECCVYAVWLYFDVDDYGDDHPSILGLWHASELMAILREFRKHRSVSFEKLLETSYFCKATDDRDKVYGFMGLARHRTPLPAPDYSPSTSFQQVYLMTAEALLCHGTSRNVLALAGIARRRLPSDLPTWVPDLRNEEFEQPIQSCYNAKWKAGGRMEAKATREGADYLRIRVRPIDEVSVTCSPFNSRSVKRQKKAMRQVLALRPMHPAVVSEDEWNDTVAMSMIMGLDVDDQPVNREEYLTYFREWLEWLHSSNSQEDMKRIKGNRFQRTTGPRVDDWNAFMTQTGIFCIGPQAVRVDDVLCTVPGCRLPLIFRQSEPESMARGDPRDPDERLLPEYTLVSWCFAVGLMEGEHPAQKRPAIEVLLR</sequence>
<dbReference type="OrthoDB" id="5386682at2759"/>
<dbReference type="Pfam" id="PF06985">
    <property type="entry name" value="HET"/>
    <property type="match status" value="1"/>
</dbReference>
<name>A0A9P6LQ43_9PEZI</name>
<dbReference type="RefSeq" id="XP_038751191.1">
    <property type="nucleotide sequence ID" value="XM_038883596.1"/>
</dbReference>
<protein>
    <recommendedName>
        <fullName evidence="1">Heterokaryon incompatibility domain-containing protein</fullName>
    </recommendedName>
</protein>
<proteinExistence type="predicted"/>
<dbReference type="PANTHER" id="PTHR24148">
    <property type="entry name" value="ANKYRIN REPEAT DOMAIN-CONTAINING PROTEIN 39 HOMOLOG-RELATED"/>
    <property type="match status" value="1"/>
</dbReference>
<dbReference type="AlphaFoldDB" id="A0A9P6LQ43"/>
<dbReference type="EMBL" id="JAATWM020000002">
    <property type="protein sequence ID" value="KAF9881730.1"/>
    <property type="molecule type" value="Genomic_DNA"/>
</dbReference>
<dbReference type="InterPro" id="IPR052895">
    <property type="entry name" value="HetReg/Transcr_Mod"/>
</dbReference>
<dbReference type="PANTHER" id="PTHR24148:SF64">
    <property type="entry name" value="HETEROKARYON INCOMPATIBILITY DOMAIN-CONTAINING PROTEIN"/>
    <property type="match status" value="1"/>
</dbReference>
<comment type="caution">
    <text evidence="2">The sequence shown here is derived from an EMBL/GenBank/DDBJ whole genome shotgun (WGS) entry which is preliminary data.</text>
</comment>